<evidence type="ECO:0000313" key="4">
    <source>
        <dbReference type="Proteomes" id="UP000298138"/>
    </source>
</evidence>
<proteinExistence type="predicted"/>
<dbReference type="EMBL" id="ML220161">
    <property type="protein sequence ID" value="TGZ77017.1"/>
    <property type="molecule type" value="Genomic_DNA"/>
</dbReference>
<dbReference type="InParanoid" id="A0A4S2MR24"/>
<sequence length="167" mass="18441">MARGPALEGHDTVALLAAIIKTCNIKPDWTAVRAELGLQGVTTGAVAKRYERFLKRHNARFGSSPTKPSGGAVKTSAELRRESELEARRGGQYRHSVREFDNSQGYDNVMSKAREYVRSSWRQISAIIIINNPNTVSGKEVACTFEVFGWAPNALHPGRTIKLSTTR</sequence>
<feature type="compositionally biased region" description="Basic and acidic residues" evidence="1">
    <location>
        <begin position="77"/>
        <end position="89"/>
    </location>
</feature>
<protein>
    <recommendedName>
        <fullName evidence="2">Myb-like DNA-binding domain-containing protein</fullName>
    </recommendedName>
</protein>
<evidence type="ECO:0000313" key="3">
    <source>
        <dbReference type="EMBL" id="TGZ77017.1"/>
    </source>
</evidence>
<evidence type="ECO:0000259" key="2">
    <source>
        <dbReference type="Pfam" id="PF22980"/>
    </source>
</evidence>
<dbReference type="AlphaFoldDB" id="A0A4S2MR24"/>
<evidence type="ECO:0000256" key="1">
    <source>
        <dbReference type="SAM" id="MobiDB-lite"/>
    </source>
</evidence>
<reference evidence="3 4" key="1">
    <citation type="submission" date="2019-04" db="EMBL/GenBank/DDBJ databases">
        <title>Comparative genomics and transcriptomics to analyze fruiting body development in filamentous ascomycetes.</title>
        <authorList>
            <consortium name="DOE Joint Genome Institute"/>
            <person name="Lutkenhaus R."/>
            <person name="Traeger S."/>
            <person name="Breuer J."/>
            <person name="Kuo A."/>
            <person name="Lipzen A."/>
            <person name="Pangilinan J."/>
            <person name="Dilworth D."/>
            <person name="Sandor L."/>
            <person name="Poggeler S."/>
            <person name="Barry K."/>
            <person name="Grigoriev I.V."/>
            <person name="Nowrousian M."/>
        </authorList>
    </citation>
    <scope>NUCLEOTIDE SEQUENCE [LARGE SCALE GENOMIC DNA]</scope>
    <source>
        <strain evidence="3 4">CBS 389.68</strain>
    </source>
</reference>
<dbReference type="Pfam" id="PF22980">
    <property type="entry name" value="Myb_DNA-bind_8"/>
    <property type="match status" value="1"/>
</dbReference>
<dbReference type="InterPro" id="IPR054505">
    <property type="entry name" value="Myb_DNA-bind_8"/>
</dbReference>
<keyword evidence="4" id="KW-1185">Reference proteome</keyword>
<name>A0A4S2MR24_9PEZI</name>
<dbReference type="Proteomes" id="UP000298138">
    <property type="component" value="Unassembled WGS sequence"/>
</dbReference>
<accession>A0A4S2MR24</accession>
<feature type="domain" description="Myb-like DNA-binding" evidence="2">
    <location>
        <begin position="11"/>
        <end position="58"/>
    </location>
</feature>
<gene>
    <name evidence="3" type="ORF">EX30DRAFT_398874</name>
</gene>
<organism evidence="3 4">
    <name type="scientific">Ascodesmis nigricans</name>
    <dbReference type="NCBI Taxonomy" id="341454"/>
    <lineage>
        <taxon>Eukaryota</taxon>
        <taxon>Fungi</taxon>
        <taxon>Dikarya</taxon>
        <taxon>Ascomycota</taxon>
        <taxon>Pezizomycotina</taxon>
        <taxon>Pezizomycetes</taxon>
        <taxon>Pezizales</taxon>
        <taxon>Ascodesmidaceae</taxon>
        <taxon>Ascodesmis</taxon>
    </lineage>
</organism>
<feature type="region of interest" description="Disordered" evidence="1">
    <location>
        <begin position="60"/>
        <end position="92"/>
    </location>
</feature>